<comment type="caution">
    <text evidence="1">The sequence shown here is derived from an EMBL/GenBank/DDBJ whole genome shotgun (WGS) entry which is preliminary data.</text>
</comment>
<dbReference type="EMBL" id="VIJZ01000003">
    <property type="protein sequence ID" value="TQR99831.1"/>
    <property type="molecule type" value="Genomic_DNA"/>
</dbReference>
<proteinExistence type="predicted"/>
<evidence type="ECO:0000313" key="1">
    <source>
        <dbReference type="EMBL" id="TQR99831.1"/>
    </source>
</evidence>
<name>A0ABY3B727_9BACL</name>
<organism evidence="1 2">
    <name type="scientific">Paenibacillus ottowii</name>
    <dbReference type="NCBI Taxonomy" id="2315729"/>
    <lineage>
        <taxon>Bacteria</taxon>
        <taxon>Bacillati</taxon>
        <taxon>Bacillota</taxon>
        <taxon>Bacilli</taxon>
        <taxon>Bacillales</taxon>
        <taxon>Paenibacillaceae</taxon>
        <taxon>Paenibacillus</taxon>
    </lineage>
</organism>
<dbReference type="Proteomes" id="UP000319219">
    <property type="component" value="Unassembled WGS sequence"/>
</dbReference>
<reference evidence="1 2" key="1">
    <citation type="submission" date="2019-07" db="EMBL/GenBank/DDBJ databases">
        <title>Paenibacillus ottowii sp. nov. isolated from a fermentation system processing bovine manure.</title>
        <authorList>
            <person name="Velazquez L.F."/>
            <person name="Rajbanshi S."/>
            <person name="Guan S."/>
            <person name="Hinchee M."/>
            <person name="Welsh A."/>
        </authorList>
    </citation>
    <scope>NUCLEOTIDE SEQUENCE [LARGE SCALE GENOMIC DNA]</scope>
    <source>
        <strain evidence="1 2">MS2379</strain>
    </source>
</reference>
<sequence length="66" mass="7952">MPLLIKKYGYSCFEKALQQVEKQYQDMPEAFRGHFTFDDNGKAVQLRTPNETKQMIERFYASQHRY</sequence>
<gene>
    <name evidence="1" type="ORF">FKV70_09680</name>
</gene>
<accession>A0ABY3B727</accession>
<keyword evidence="2" id="KW-1185">Reference proteome</keyword>
<evidence type="ECO:0000313" key="2">
    <source>
        <dbReference type="Proteomes" id="UP000319219"/>
    </source>
</evidence>
<protein>
    <submittedName>
        <fullName evidence="1">Uncharacterized protein</fullName>
    </submittedName>
</protein>